<dbReference type="SUPFAM" id="SSF53850">
    <property type="entry name" value="Periplasmic binding protein-like II"/>
    <property type="match status" value="1"/>
</dbReference>
<evidence type="ECO:0000259" key="3">
    <source>
        <dbReference type="SMART" id="SM00062"/>
    </source>
</evidence>
<dbReference type="InterPro" id="IPR001638">
    <property type="entry name" value="Solute-binding_3/MltF_N"/>
</dbReference>
<accession>A0A9Y2IKU7</accession>
<dbReference type="Proteomes" id="UP001236014">
    <property type="component" value="Chromosome"/>
</dbReference>
<dbReference type="Gene3D" id="3.40.190.10">
    <property type="entry name" value="Periplasmic binding protein-like II"/>
    <property type="match status" value="2"/>
</dbReference>
<keyword evidence="5" id="KW-1185">Reference proteome</keyword>
<organism evidence="4 5">
    <name type="scientific">Amycolatopsis carbonis</name>
    <dbReference type="NCBI Taxonomy" id="715471"/>
    <lineage>
        <taxon>Bacteria</taxon>
        <taxon>Bacillati</taxon>
        <taxon>Actinomycetota</taxon>
        <taxon>Actinomycetes</taxon>
        <taxon>Pseudonocardiales</taxon>
        <taxon>Pseudonocardiaceae</taxon>
        <taxon>Amycolatopsis</taxon>
    </lineage>
</organism>
<evidence type="ECO:0000256" key="2">
    <source>
        <dbReference type="SAM" id="SignalP"/>
    </source>
</evidence>
<evidence type="ECO:0000313" key="4">
    <source>
        <dbReference type="EMBL" id="WIX81647.1"/>
    </source>
</evidence>
<protein>
    <submittedName>
        <fullName evidence="4">Transporter substrate-binding domain-containing protein</fullName>
    </submittedName>
</protein>
<evidence type="ECO:0000313" key="5">
    <source>
        <dbReference type="Proteomes" id="UP001236014"/>
    </source>
</evidence>
<dbReference type="SMART" id="SM00062">
    <property type="entry name" value="PBPb"/>
    <property type="match status" value="1"/>
</dbReference>
<feature type="signal peptide" evidence="2">
    <location>
        <begin position="1"/>
        <end position="35"/>
    </location>
</feature>
<reference evidence="4 5" key="1">
    <citation type="submission" date="2023-06" db="EMBL/GenBank/DDBJ databases">
        <authorList>
            <person name="Oyuntsetseg B."/>
            <person name="Kim S.B."/>
        </authorList>
    </citation>
    <scope>NUCLEOTIDE SEQUENCE [LARGE SCALE GENOMIC DNA]</scope>
    <source>
        <strain evidence="4 5">2-15</strain>
    </source>
</reference>
<feature type="domain" description="Solute-binding protein family 3/N-terminal" evidence="3">
    <location>
        <begin position="39"/>
        <end position="257"/>
    </location>
</feature>
<dbReference type="PANTHER" id="PTHR35936:SF19">
    <property type="entry name" value="AMINO-ACID-BINDING PROTEIN YXEM-RELATED"/>
    <property type="match status" value="1"/>
</dbReference>
<dbReference type="KEGG" id="acab:QRX50_13235"/>
<evidence type="ECO:0000256" key="1">
    <source>
        <dbReference type="ARBA" id="ARBA00022729"/>
    </source>
</evidence>
<dbReference type="Pfam" id="PF00497">
    <property type="entry name" value="SBP_bac_3"/>
    <property type="match status" value="1"/>
</dbReference>
<dbReference type="PANTHER" id="PTHR35936">
    <property type="entry name" value="MEMBRANE-BOUND LYTIC MUREIN TRANSGLYCOSYLASE F"/>
    <property type="match status" value="1"/>
</dbReference>
<feature type="chain" id="PRO_5040787398" evidence="2">
    <location>
        <begin position="36"/>
        <end position="259"/>
    </location>
</feature>
<dbReference type="RefSeq" id="WP_285972234.1">
    <property type="nucleotide sequence ID" value="NZ_CP127294.1"/>
</dbReference>
<gene>
    <name evidence="4" type="ORF">QRX50_13235</name>
</gene>
<sequence>MSNQAEEVAVRIPTRVVAALAAAVLAAGCSASTSAAPPPLKVCTTGDYQPLTYRDPATGHYTGIDIDMARDLATHLGRAATFVPTTWATLMPDLVKCDIAMGGISVTPARRQQADFTAPYLANGKTPLTTTAHAAEFQTVAQINTRGTRVLEDTGGTNLAFAQQRLPDATLVVSSDNTKCFAQLLAGHADVMITDAIEAEYQARKNPGLVAVHPDQPFTSDHKAYLLPKGSPLTARVNEWLNAALQNGTFTRFYQQALS</sequence>
<dbReference type="EMBL" id="CP127294">
    <property type="protein sequence ID" value="WIX81647.1"/>
    <property type="molecule type" value="Genomic_DNA"/>
</dbReference>
<name>A0A9Y2IKU7_9PSEU</name>
<proteinExistence type="predicted"/>
<keyword evidence="1 2" id="KW-0732">Signal</keyword>
<dbReference type="AlphaFoldDB" id="A0A9Y2IKU7"/>